<dbReference type="PANTHER" id="PTHR47018:SF3">
    <property type="entry name" value="MYCBP-ASSOCIATED PROTEIN"/>
    <property type="match status" value="1"/>
</dbReference>
<dbReference type="Proteomes" id="UP001159363">
    <property type="component" value="Chromosome 2"/>
</dbReference>
<reference evidence="1 2" key="1">
    <citation type="submission" date="2023-02" db="EMBL/GenBank/DDBJ databases">
        <title>LHISI_Scaffold_Assembly.</title>
        <authorList>
            <person name="Stuart O.P."/>
            <person name="Cleave R."/>
            <person name="Magrath M.J.L."/>
            <person name="Mikheyev A.S."/>
        </authorList>
    </citation>
    <scope>NUCLEOTIDE SEQUENCE [LARGE SCALE GENOMIC DNA]</scope>
    <source>
        <strain evidence="1">Daus_M_001</strain>
        <tissue evidence="1">Leg muscle</tissue>
    </source>
</reference>
<sequence length="268" mass="31320">MNQFIHYTCDNIDILDETLDGKYIFHATQMAAWQQMLLCRCFSHLPGVPSLSPISLGSCILSEHTVITVDEALYCRFMELKWSVPEYQEKLIPRLDGLHISMNFIKAIGQHMGGSELAEVWLESGLLGQGAVELVLAGKAYNKYMRAHKLPLQPLWRILVPTFLPFLTESNNDYHTELFILVNDETPERIPELVSLLMQERVRNLLAAFIESKSEDVNFIFWWQYMDMVSILLLFTRAQRDGMWDLYLHSFSQMLPYFKWYDHLNYAR</sequence>
<organism evidence="1 2">
    <name type="scientific">Dryococelus australis</name>
    <dbReference type="NCBI Taxonomy" id="614101"/>
    <lineage>
        <taxon>Eukaryota</taxon>
        <taxon>Metazoa</taxon>
        <taxon>Ecdysozoa</taxon>
        <taxon>Arthropoda</taxon>
        <taxon>Hexapoda</taxon>
        <taxon>Insecta</taxon>
        <taxon>Pterygota</taxon>
        <taxon>Neoptera</taxon>
        <taxon>Polyneoptera</taxon>
        <taxon>Phasmatodea</taxon>
        <taxon>Verophasmatodea</taxon>
        <taxon>Anareolatae</taxon>
        <taxon>Phasmatidae</taxon>
        <taxon>Eurycanthinae</taxon>
        <taxon>Dryococelus</taxon>
    </lineage>
</organism>
<evidence type="ECO:0000313" key="1">
    <source>
        <dbReference type="EMBL" id="KAJ8893011.1"/>
    </source>
</evidence>
<dbReference type="EMBL" id="JARBHB010000002">
    <property type="protein sequence ID" value="KAJ8893011.1"/>
    <property type="molecule type" value="Genomic_DNA"/>
</dbReference>
<keyword evidence="2" id="KW-1185">Reference proteome</keyword>
<gene>
    <name evidence="1" type="ORF">PR048_005592</name>
</gene>
<proteinExistence type="predicted"/>
<protein>
    <submittedName>
        <fullName evidence="1">Uncharacterized protein</fullName>
    </submittedName>
</protein>
<accession>A0ABQ9I8S7</accession>
<name>A0ABQ9I8S7_9NEOP</name>
<evidence type="ECO:0000313" key="2">
    <source>
        <dbReference type="Proteomes" id="UP001159363"/>
    </source>
</evidence>
<dbReference type="PANTHER" id="PTHR47018">
    <property type="entry name" value="CXC DOMAIN-CONTAINING PROTEIN-RELATED"/>
    <property type="match status" value="1"/>
</dbReference>
<comment type="caution">
    <text evidence="1">The sequence shown here is derived from an EMBL/GenBank/DDBJ whole genome shotgun (WGS) entry which is preliminary data.</text>
</comment>